<evidence type="ECO:0008006" key="9">
    <source>
        <dbReference type="Google" id="ProtNLM"/>
    </source>
</evidence>
<dbReference type="Pfam" id="PF00022">
    <property type="entry name" value="Actin"/>
    <property type="match status" value="1"/>
</dbReference>
<evidence type="ECO:0000256" key="4">
    <source>
        <dbReference type="ARBA" id="ARBA00022840"/>
    </source>
</evidence>
<keyword evidence="8" id="KW-1185">Reference proteome</keyword>
<sequence length="364" mass="40121">MTSKSKSIVIDSGSWTTKIGFVGAEQPKEIFPSIVGWPEDTDEFQVGDEVKEPNIELEYPIDGRVIKDWDGMQKIWEYAFDKLQVDSEEHAVLLTEPPLNPMATREKMVQVMFETFKTTDVYLSCQPVLALHATGNKDQTGIIIDSGYSVTHIVPIADGYCVSDAITRLDIGGLDITNYLDKMISDRGYEIANQNQVANEIKEKWAYVVMDARIQKTTNASSSSGRHLKSYTLPDGQSVVLGDELFSCSEALFSPSLIGKDMVAGIHKATNQSISKCQDPKDLYAKIILAGGNTMFQGIGNRLAQEMKSLAPLIENINVVESPIRKNAAWIGGSLLASQAAFDTEWLSKADYDESGPSIVKKCF</sequence>
<dbReference type="GO" id="GO:0005856">
    <property type="term" value="C:cytoskeleton"/>
    <property type="evidence" value="ECO:0007669"/>
    <property type="project" value="UniProtKB-SubCell"/>
</dbReference>
<dbReference type="AlphaFoldDB" id="F4Q8W5"/>
<organism evidence="7 8">
    <name type="scientific">Cavenderia fasciculata</name>
    <name type="common">Slime mold</name>
    <name type="synonym">Dictyostelium fasciculatum</name>
    <dbReference type="NCBI Taxonomy" id="261658"/>
    <lineage>
        <taxon>Eukaryota</taxon>
        <taxon>Amoebozoa</taxon>
        <taxon>Evosea</taxon>
        <taxon>Eumycetozoa</taxon>
        <taxon>Dictyostelia</taxon>
        <taxon>Acytosteliales</taxon>
        <taxon>Cavenderiaceae</taxon>
        <taxon>Cavenderia</taxon>
    </lineage>
</organism>
<reference evidence="8" key="1">
    <citation type="journal article" date="2011" name="Genome Res.">
        <title>Phylogeny-wide analysis of social amoeba genomes highlights ancient origins for complex intercellular communication.</title>
        <authorList>
            <person name="Heidel A.J."/>
            <person name="Lawal H.M."/>
            <person name="Felder M."/>
            <person name="Schilde C."/>
            <person name="Helps N.R."/>
            <person name="Tunggal B."/>
            <person name="Rivero F."/>
            <person name="John U."/>
            <person name="Schleicher M."/>
            <person name="Eichinger L."/>
            <person name="Platzer M."/>
            <person name="Noegel A.A."/>
            <person name="Schaap P."/>
            <person name="Gloeckner G."/>
        </authorList>
    </citation>
    <scope>NUCLEOTIDE SEQUENCE [LARGE SCALE GENOMIC DNA]</scope>
    <source>
        <strain evidence="8">SH3</strain>
    </source>
</reference>
<protein>
    <recommendedName>
        <fullName evidence="9">Actin</fullName>
    </recommendedName>
</protein>
<dbReference type="SMART" id="SM00268">
    <property type="entry name" value="ACTIN"/>
    <property type="match status" value="1"/>
</dbReference>
<keyword evidence="3" id="KW-0547">Nucleotide-binding</keyword>
<dbReference type="Gene3D" id="3.30.420.40">
    <property type="match status" value="2"/>
</dbReference>
<dbReference type="PRINTS" id="PR00190">
    <property type="entry name" value="ACTIN"/>
</dbReference>
<dbReference type="SUPFAM" id="SSF53067">
    <property type="entry name" value="Actin-like ATPase domain"/>
    <property type="match status" value="2"/>
</dbReference>
<dbReference type="RefSeq" id="XP_004351854.1">
    <property type="nucleotide sequence ID" value="XM_004351802.1"/>
</dbReference>
<proteinExistence type="inferred from homology"/>
<keyword evidence="5" id="KW-0206">Cytoskeleton</keyword>
<gene>
    <name evidence="7" type="ORF">DFA_09958</name>
</gene>
<dbReference type="STRING" id="1054147.F4Q8W5"/>
<dbReference type="Proteomes" id="UP000007797">
    <property type="component" value="Unassembled WGS sequence"/>
</dbReference>
<keyword evidence="4" id="KW-0067">ATP-binding</keyword>
<evidence type="ECO:0000256" key="2">
    <source>
        <dbReference type="ARBA" id="ARBA00022490"/>
    </source>
</evidence>
<comment type="subcellular location">
    <subcellularLocation>
        <location evidence="1">Cytoplasm</location>
        <location evidence="1">Cytoskeleton</location>
    </subcellularLocation>
</comment>
<name>F4Q8W5_CACFS</name>
<evidence type="ECO:0000256" key="6">
    <source>
        <dbReference type="RuleBase" id="RU000487"/>
    </source>
</evidence>
<evidence type="ECO:0000256" key="5">
    <source>
        <dbReference type="ARBA" id="ARBA00023212"/>
    </source>
</evidence>
<dbReference type="InterPro" id="IPR043129">
    <property type="entry name" value="ATPase_NBD"/>
</dbReference>
<accession>F4Q8W5</accession>
<dbReference type="Gene3D" id="3.90.640.10">
    <property type="entry name" value="Actin, Chain A, domain 4"/>
    <property type="match status" value="1"/>
</dbReference>
<evidence type="ECO:0000313" key="7">
    <source>
        <dbReference type="EMBL" id="EGG15134.1"/>
    </source>
</evidence>
<evidence type="ECO:0000256" key="1">
    <source>
        <dbReference type="ARBA" id="ARBA00004245"/>
    </source>
</evidence>
<dbReference type="InterPro" id="IPR004000">
    <property type="entry name" value="Actin"/>
</dbReference>
<dbReference type="EMBL" id="GL883026">
    <property type="protein sequence ID" value="EGG15134.1"/>
    <property type="molecule type" value="Genomic_DNA"/>
</dbReference>
<evidence type="ECO:0000313" key="8">
    <source>
        <dbReference type="Proteomes" id="UP000007797"/>
    </source>
</evidence>
<evidence type="ECO:0000256" key="3">
    <source>
        <dbReference type="ARBA" id="ARBA00022741"/>
    </source>
</evidence>
<dbReference type="PANTHER" id="PTHR11937">
    <property type="entry name" value="ACTIN"/>
    <property type="match status" value="1"/>
</dbReference>
<dbReference type="FunFam" id="3.30.420.40:FF:000148">
    <property type="entry name" value="Actin, alpha skeletal muscle"/>
    <property type="match status" value="1"/>
</dbReference>
<comment type="similarity">
    <text evidence="6">Belongs to the actin family.</text>
</comment>
<keyword evidence="2" id="KW-0963">Cytoplasm</keyword>
<dbReference type="GeneID" id="14867241"/>
<dbReference type="KEGG" id="dfa:DFA_09958"/>
<dbReference type="GO" id="GO:0005524">
    <property type="term" value="F:ATP binding"/>
    <property type="evidence" value="ECO:0007669"/>
    <property type="project" value="UniProtKB-KW"/>
</dbReference>